<evidence type="ECO:0000313" key="3">
    <source>
        <dbReference type="Proteomes" id="UP000314294"/>
    </source>
</evidence>
<name>A0A4Z2ICU7_9TELE</name>
<accession>A0A4Z2ICU7</accession>
<dbReference type="EMBL" id="SRLO01000100">
    <property type="protein sequence ID" value="TNN75766.1"/>
    <property type="molecule type" value="Genomic_DNA"/>
</dbReference>
<evidence type="ECO:0000313" key="2">
    <source>
        <dbReference type="EMBL" id="TNN75766.1"/>
    </source>
</evidence>
<gene>
    <name evidence="2" type="ORF">EYF80_014129</name>
</gene>
<organism evidence="2 3">
    <name type="scientific">Liparis tanakae</name>
    <name type="common">Tanaka's snailfish</name>
    <dbReference type="NCBI Taxonomy" id="230148"/>
    <lineage>
        <taxon>Eukaryota</taxon>
        <taxon>Metazoa</taxon>
        <taxon>Chordata</taxon>
        <taxon>Craniata</taxon>
        <taxon>Vertebrata</taxon>
        <taxon>Euteleostomi</taxon>
        <taxon>Actinopterygii</taxon>
        <taxon>Neopterygii</taxon>
        <taxon>Teleostei</taxon>
        <taxon>Neoteleostei</taxon>
        <taxon>Acanthomorphata</taxon>
        <taxon>Eupercaria</taxon>
        <taxon>Perciformes</taxon>
        <taxon>Cottioidei</taxon>
        <taxon>Cottales</taxon>
        <taxon>Liparidae</taxon>
        <taxon>Liparis</taxon>
    </lineage>
</organism>
<evidence type="ECO:0000256" key="1">
    <source>
        <dbReference type="SAM" id="MobiDB-lite"/>
    </source>
</evidence>
<dbReference type="Proteomes" id="UP000314294">
    <property type="component" value="Unassembled WGS sequence"/>
</dbReference>
<reference evidence="2 3" key="1">
    <citation type="submission" date="2019-03" db="EMBL/GenBank/DDBJ databases">
        <title>First draft genome of Liparis tanakae, snailfish: a comprehensive survey of snailfish specific genes.</title>
        <authorList>
            <person name="Kim W."/>
            <person name="Song I."/>
            <person name="Jeong J.-H."/>
            <person name="Kim D."/>
            <person name="Kim S."/>
            <person name="Ryu S."/>
            <person name="Song J.Y."/>
            <person name="Lee S.K."/>
        </authorList>
    </citation>
    <scope>NUCLEOTIDE SEQUENCE [LARGE SCALE GENOMIC DNA]</scope>
    <source>
        <tissue evidence="2">Muscle</tissue>
    </source>
</reference>
<comment type="caution">
    <text evidence="2">The sequence shown here is derived from an EMBL/GenBank/DDBJ whole genome shotgun (WGS) entry which is preliminary data.</text>
</comment>
<protein>
    <submittedName>
        <fullName evidence="2">Uncharacterized protein</fullName>
    </submittedName>
</protein>
<dbReference type="AlphaFoldDB" id="A0A4Z2ICU7"/>
<feature type="compositionally biased region" description="Basic and acidic residues" evidence="1">
    <location>
        <begin position="52"/>
        <end position="62"/>
    </location>
</feature>
<feature type="compositionally biased region" description="Basic and acidic residues" evidence="1">
    <location>
        <begin position="1"/>
        <end position="28"/>
    </location>
</feature>
<sequence>MDRSQRDNDRKEREREGERTESIRERGKMVGNGFSQWDGGKREGKRGRATRYNKEDTGKVEEELGGGGAESKGREEEVRETAMDGA</sequence>
<proteinExistence type="predicted"/>
<feature type="region of interest" description="Disordered" evidence="1">
    <location>
        <begin position="1"/>
        <end position="86"/>
    </location>
</feature>
<keyword evidence="3" id="KW-1185">Reference proteome</keyword>
<feature type="compositionally biased region" description="Basic and acidic residues" evidence="1">
    <location>
        <begin position="71"/>
        <end position="86"/>
    </location>
</feature>